<proteinExistence type="predicted"/>
<gene>
    <name evidence="1" type="ORF">AB0C36_23810</name>
</gene>
<protein>
    <submittedName>
        <fullName evidence="1">Uncharacterized protein</fullName>
    </submittedName>
</protein>
<keyword evidence="2" id="KW-1185">Reference proteome</keyword>
<evidence type="ECO:0000313" key="1">
    <source>
        <dbReference type="EMBL" id="MEU8136525.1"/>
    </source>
</evidence>
<evidence type="ECO:0000313" key="2">
    <source>
        <dbReference type="Proteomes" id="UP001551482"/>
    </source>
</evidence>
<reference evidence="1 2" key="1">
    <citation type="submission" date="2024-06" db="EMBL/GenBank/DDBJ databases">
        <title>The Natural Products Discovery Center: Release of the First 8490 Sequenced Strains for Exploring Actinobacteria Biosynthetic Diversity.</title>
        <authorList>
            <person name="Kalkreuter E."/>
            <person name="Kautsar S.A."/>
            <person name="Yang D."/>
            <person name="Bader C.D."/>
            <person name="Teijaro C.N."/>
            <person name="Fluegel L."/>
            <person name="Davis C.M."/>
            <person name="Simpson J.R."/>
            <person name="Lauterbach L."/>
            <person name="Steele A.D."/>
            <person name="Gui C."/>
            <person name="Meng S."/>
            <person name="Li G."/>
            <person name="Viehrig K."/>
            <person name="Ye F."/>
            <person name="Su P."/>
            <person name="Kiefer A.F."/>
            <person name="Nichols A."/>
            <person name="Cepeda A.J."/>
            <person name="Yan W."/>
            <person name="Fan B."/>
            <person name="Jiang Y."/>
            <person name="Adhikari A."/>
            <person name="Zheng C.-J."/>
            <person name="Schuster L."/>
            <person name="Cowan T.M."/>
            <person name="Smanski M.J."/>
            <person name="Chevrette M.G."/>
            <person name="De Carvalho L.P.S."/>
            <person name="Shen B."/>
        </authorList>
    </citation>
    <scope>NUCLEOTIDE SEQUENCE [LARGE SCALE GENOMIC DNA]</scope>
    <source>
        <strain evidence="1 2">NPDC048946</strain>
    </source>
</reference>
<name>A0ABV3DL91_9ACTN</name>
<organism evidence="1 2">
    <name type="scientific">Streptodolium elevatio</name>
    <dbReference type="NCBI Taxonomy" id="3157996"/>
    <lineage>
        <taxon>Bacteria</taxon>
        <taxon>Bacillati</taxon>
        <taxon>Actinomycetota</taxon>
        <taxon>Actinomycetes</taxon>
        <taxon>Kitasatosporales</taxon>
        <taxon>Streptomycetaceae</taxon>
        <taxon>Streptodolium</taxon>
    </lineage>
</organism>
<dbReference type="RefSeq" id="WP_358357114.1">
    <property type="nucleotide sequence ID" value="NZ_JBEZFP010000065.1"/>
</dbReference>
<accession>A0ABV3DL91</accession>
<sequence>MGCAGRINGDHPALLTMQTLSDSDLDDLAQHWVKVLPADDPNVGAARNAQRDRLTASGDQADWVAAFNLGIMTATTEKLPSEIRRFFDEHPDMPRTLHVVWHHPELAIRYTLVRLLATARTVSGLHNALSGNGFPAAQALTWGGIFGPGFLAPALLISAPWVQATMAPRAGALLIWPFNTSVYGARWPSNRLLDNVSPQNSRFCESSPATAPAHSAAQYAAFLTWWVDAVNRLLAVATDPARFPEPGTRTYSPDRQTQFLMSLERLFRDVAEVLRHAGRDHTARLRAAYDALDTLEGLQWPKFRDFTTPSQARKYLDEIAAKLPADVAAVLVPACRVGVDALDQVKDGFYDTGPLWTPAGLDGVPEARQPTQPWDVVVPNYLRIDRNSAHSFSDLAKDERAIFLAHRGELPTGLASLALLGLTHFLAHPERLEPKLGR</sequence>
<dbReference type="Proteomes" id="UP001551482">
    <property type="component" value="Unassembled WGS sequence"/>
</dbReference>
<dbReference type="EMBL" id="JBEZFP010000065">
    <property type="protein sequence ID" value="MEU8136525.1"/>
    <property type="molecule type" value="Genomic_DNA"/>
</dbReference>
<comment type="caution">
    <text evidence="1">The sequence shown here is derived from an EMBL/GenBank/DDBJ whole genome shotgun (WGS) entry which is preliminary data.</text>
</comment>